<protein>
    <submittedName>
        <fullName evidence="2">Uncharacterized protein</fullName>
    </submittedName>
</protein>
<proteinExistence type="predicted"/>
<sequence>MSPAVISGDPQVPTACHFDPDDPGDLSAALSYLCDPMPADSSPDDPMPGDTRCPLPCQMTRCPLTSQMNLMPGDPMPACRARQSGT</sequence>
<reference evidence="2" key="1">
    <citation type="submission" date="2023-05" db="EMBL/GenBank/DDBJ databases">
        <authorList>
            <person name="Stuckert A."/>
        </authorList>
    </citation>
    <scope>NUCLEOTIDE SEQUENCE</scope>
</reference>
<name>A0ABN9CDL8_9NEOB</name>
<keyword evidence="3" id="KW-1185">Reference proteome</keyword>
<evidence type="ECO:0000313" key="2">
    <source>
        <dbReference type="EMBL" id="CAI9558160.1"/>
    </source>
</evidence>
<organism evidence="2 3">
    <name type="scientific">Staurois parvus</name>
    <dbReference type="NCBI Taxonomy" id="386267"/>
    <lineage>
        <taxon>Eukaryota</taxon>
        <taxon>Metazoa</taxon>
        <taxon>Chordata</taxon>
        <taxon>Craniata</taxon>
        <taxon>Vertebrata</taxon>
        <taxon>Euteleostomi</taxon>
        <taxon>Amphibia</taxon>
        <taxon>Batrachia</taxon>
        <taxon>Anura</taxon>
        <taxon>Neobatrachia</taxon>
        <taxon>Ranoidea</taxon>
        <taxon>Ranidae</taxon>
        <taxon>Staurois</taxon>
    </lineage>
</organism>
<dbReference type="EMBL" id="CATNWA010009505">
    <property type="protein sequence ID" value="CAI9558160.1"/>
    <property type="molecule type" value="Genomic_DNA"/>
</dbReference>
<dbReference type="Proteomes" id="UP001162483">
    <property type="component" value="Unassembled WGS sequence"/>
</dbReference>
<comment type="caution">
    <text evidence="2">The sequence shown here is derived from an EMBL/GenBank/DDBJ whole genome shotgun (WGS) entry which is preliminary data.</text>
</comment>
<gene>
    <name evidence="2" type="ORF">SPARVUS_LOCUS4853505</name>
</gene>
<feature type="region of interest" description="Disordered" evidence="1">
    <location>
        <begin position="1"/>
        <end position="23"/>
    </location>
</feature>
<accession>A0ABN9CDL8</accession>
<evidence type="ECO:0000256" key="1">
    <source>
        <dbReference type="SAM" id="MobiDB-lite"/>
    </source>
</evidence>
<evidence type="ECO:0000313" key="3">
    <source>
        <dbReference type="Proteomes" id="UP001162483"/>
    </source>
</evidence>